<evidence type="ECO:0000256" key="1">
    <source>
        <dbReference type="PROSITE-ProRule" id="PRU00047"/>
    </source>
</evidence>
<gene>
    <name evidence="4" type="primary">LOC113469766</name>
</gene>
<dbReference type="GO" id="GO:0003676">
    <property type="term" value="F:nucleic acid binding"/>
    <property type="evidence" value="ECO:0007669"/>
    <property type="project" value="InterPro"/>
</dbReference>
<keyword evidence="3" id="KW-1185">Reference proteome</keyword>
<dbReference type="InterPro" id="IPR001878">
    <property type="entry name" value="Znf_CCHC"/>
</dbReference>
<dbReference type="GeneID" id="113469766"/>
<dbReference type="Gene3D" id="4.10.60.10">
    <property type="entry name" value="Zinc finger, CCHC-type"/>
    <property type="match status" value="1"/>
</dbReference>
<protein>
    <submittedName>
        <fullName evidence="4">Uncharacterized protein LOC113469766</fullName>
    </submittedName>
</protein>
<name>A0A3Q0J937_DIACI</name>
<proteinExistence type="predicted"/>
<evidence type="ECO:0000313" key="3">
    <source>
        <dbReference type="Proteomes" id="UP000079169"/>
    </source>
</evidence>
<evidence type="ECO:0000259" key="2">
    <source>
        <dbReference type="PROSITE" id="PS50158"/>
    </source>
</evidence>
<dbReference type="GO" id="GO:0008270">
    <property type="term" value="F:zinc ion binding"/>
    <property type="evidence" value="ECO:0007669"/>
    <property type="project" value="UniProtKB-KW"/>
</dbReference>
<dbReference type="KEGG" id="dci:113469766"/>
<keyword evidence="1" id="KW-0862">Zinc</keyword>
<dbReference type="PaxDb" id="121845-A0A3Q0J937"/>
<reference evidence="4" key="1">
    <citation type="submission" date="2025-08" db="UniProtKB">
        <authorList>
            <consortium name="RefSeq"/>
        </authorList>
    </citation>
    <scope>IDENTIFICATION</scope>
</reference>
<sequence>MWKEYLVASGTEEEPEKKKVALLMNVIGCEAAKIVFKIVNIEEEKITADKVLEALKKKMSPEINSTALKCPAKNKTCFKCNKKGHFSHVCHGEAVLKEVTRASAIENDTDVLKIEKSGTNGVYSNLNFVLGNSKVESVRCQLDTGASCNVIGHNQLKRILGKVNFSWRNNTFIPIQSLTNLWMYLTALAE</sequence>
<dbReference type="Proteomes" id="UP000079169">
    <property type="component" value="Unplaced"/>
</dbReference>
<feature type="domain" description="CCHC-type" evidence="2">
    <location>
        <begin position="77"/>
        <end position="90"/>
    </location>
</feature>
<evidence type="ECO:0000313" key="4">
    <source>
        <dbReference type="RefSeq" id="XP_026683473.1"/>
    </source>
</evidence>
<keyword evidence="1" id="KW-0479">Metal-binding</keyword>
<dbReference type="PROSITE" id="PS50158">
    <property type="entry name" value="ZF_CCHC"/>
    <property type="match status" value="1"/>
</dbReference>
<dbReference type="RefSeq" id="XP_026683473.1">
    <property type="nucleotide sequence ID" value="XM_026827672.1"/>
</dbReference>
<accession>A0A3Q0J937</accession>
<keyword evidence="1" id="KW-0863">Zinc-finger</keyword>
<organism evidence="3 4">
    <name type="scientific">Diaphorina citri</name>
    <name type="common">Asian citrus psyllid</name>
    <dbReference type="NCBI Taxonomy" id="121845"/>
    <lineage>
        <taxon>Eukaryota</taxon>
        <taxon>Metazoa</taxon>
        <taxon>Ecdysozoa</taxon>
        <taxon>Arthropoda</taxon>
        <taxon>Hexapoda</taxon>
        <taxon>Insecta</taxon>
        <taxon>Pterygota</taxon>
        <taxon>Neoptera</taxon>
        <taxon>Paraneoptera</taxon>
        <taxon>Hemiptera</taxon>
        <taxon>Sternorrhyncha</taxon>
        <taxon>Psylloidea</taxon>
        <taxon>Psyllidae</taxon>
        <taxon>Diaphorininae</taxon>
        <taxon>Diaphorina</taxon>
    </lineage>
</organism>
<dbReference type="AlphaFoldDB" id="A0A3Q0J937"/>